<dbReference type="SMART" id="SM01043">
    <property type="entry name" value="BTAD"/>
    <property type="match status" value="1"/>
</dbReference>
<dbReference type="Pfam" id="PF00072">
    <property type="entry name" value="Response_reg"/>
    <property type="match status" value="1"/>
</dbReference>
<dbReference type="Gene3D" id="1.25.40.10">
    <property type="entry name" value="Tetratricopeptide repeat domain"/>
    <property type="match status" value="1"/>
</dbReference>
<keyword evidence="3" id="KW-0805">Transcription regulation</keyword>
<dbReference type="RefSeq" id="WP_036652137.1">
    <property type="nucleotide sequence ID" value="NZ_JQCR01000002.1"/>
</dbReference>
<keyword evidence="5" id="KW-0804">Transcription</keyword>
<evidence type="ECO:0000256" key="1">
    <source>
        <dbReference type="ARBA" id="ARBA00005820"/>
    </source>
</evidence>
<protein>
    <recommendedName>
        <fullName evidence="7">Response regulatory domain-containing protein</fullName>
    </recommendedName>
</protein>
<dbReference type="Gene3D" id="3.40.50.2300">
    <property type="match status" value="1"/>
</dbReference>
<dbReference type="Proteomes" id="UP000029734">
    <property type="component" value="Unassembled WGS sequence"/>
</dbReference>
<comment type="similarity">
    <text evidence="1">Belongs to the AfsR/DnrI/RedD regulatory family.</text>
</comment>
<gene>
    <name evidence="8" type="ORF">PWYN_13085</name>
</gene>
<dbReference type="GO" id="GO:0006355">
    <property type="term" value="P:regulation of DNA-templated transcription"/>
    <property type="evidence" value="ECO:0007669"/>
    <property type="project" value="InterPro"/>
</dbReference>
<evidence type="ECO:0000313" key="8">
    <source>
        <dbReference type="EMBL" id="KGE20161.1"/>
    </source>
</evidence>
<dbReference type="Pfam" id="PF03704">
    <property type="entry name" value="BTAD"/>
    <property type="match status" value="1"/>
</dbReference>
<dbReference type="InterPro" id="IPR036388">
    <property type="entry name" value="WH-like_DNA-bd_sf"/>
</dbReference>
<dbReference type="eggNOG" id="COG3947">
    <property type="taxonomic scope" value="Bacteria"/>
</dbReference>
<dbReference type="InterPro" id="IPR011990">
    <property type="entry name" value="TPR-like_helical_dom_sf"/>
</dbReference>
<dbReference type="GO" id="GO:0003677">
    <property type="term" value="F:DNA binding"/>
    <property type="evidence" value="ECO:0007669"/>
    <property type="project" value="UniProtKB-KW"/>
</dbReference>
<dbReference type="InterPro" id="IPR051677">
    <property type="entry name" value="AfsR-DnrI-RedD_regulator"/>
</dbReference>
<dbReference type="SUPFAM" id="SSF52172">
    <property type="entry name" value="CheY-like"/>
    <property type="match status" value="1"/>
</dbReference>
<dbReference type="AlphaFoldDB" id="A0A098MDU4"/>
<dbReference type="GO" id="GO:0000160">
    <property type="term" value="P:phosphorelay signal transduction system"/>
    <property type="evidence" value="ECO:0007669"/>
    <property type="project" value="UniProtKB-KW"/>
</dbReference>
<feature type="domain" description="Response regulatory" evidence="7">
    <location>
        <begin position="2"/>
        <end position="116"/>
    </location>
</feature>
<organism evidence="8 9">
    <name type="scientific">Paenibacillus wynnii</name>
    <dbReference type="NCBI Taxonomy" id="268407"/>
    <lineage>
        <taxon>Bacteria</taxon>
        <taxon>Bacillati</taxon>
        <taxon>Bacillota</taxon>
        <taxon>Bacilli</taxon>
        <taxon>Bacillales</taxon>
        <taxon>Paenibacillaceae</taxon>
        <taxon>Paenibacillus</taxon>
    </lineage>
</organism>
<dbReference type="Pfam" id="PF00486">
    <property type="entry name" value="Trans_reg_C"/>
    <property type="match status" value="1"/>
</dbReference>
<keyword evidence="4" id="KW-0238">DNA-binding</keyword>
<dbReference type="PROSITE" id="PS50110">
    <property type="entry name" value="RESPONSE_REGULATORY"/>
    <property type="match status" value="1"/>
</dbReference>
<evidence type="ECO:0000259" key="7">
    <source>
        <dbReference type="PROSITE" id="PS50110"/>
    </source>
</evidence>
<keyword evidence="2" id="KW-0902">Two-component regulatory system</keyword>
<dbReference type="OrthoDB" id="3190595at2"/>
<dbReference type="Gene3D" id="1.10.10.10">
    <property type="entry name" value="Winged helix-like DNA-binding domain superfamily/Winged helix DNA-binding domain"/>
    <property type="match status" value="1"/>
</dbReference>
<evidence type="ECO:0000256" key="3">
    <source>
        <dbReference type="ARBA" id="ARBA00023015"/>
    </source>
</evidence>
<evidence type="ECO:0000256" key="2">
    <source>
        <dbReference type="ARBA" id="ARBA00023012"/>
    </source>
</evidence>
<proteinExistence type="inferred from homology"/>
<reference evidence="8 9" key="1">
    <citation type="submission" date="2014-08" db="EMBL/GenBank/DDBJ databases">
        <authorList>
            <person name="den Bakker H.C."/>
        </authorList>
    </citation>
    <scope>NUCLEOTIDE SEQUENCE [LARGE SCALE GENOMIC DNA]</scope>
    <source>
        <strain evidence="8 9">DSM 18334</strain>
    </source>
</reference>
<feature type="modified residue" description="4-aspartylphosphate" evidence="6">
    <location>
        <position position="53"/>
    </location>
</feature>
<dbReference type="EMBL" id="JQCR01000002">
    <property type="protein sequence ID" value="KGE20161.1"/>
    <property type="molecule type" value="Genomic_DNA"/>
</dbReference>
<evidence type="ECO:0000256" key="6">
    <source>
        <dbReference type="PROSITE-ProRule" id="PRU00169"/>
    </source>
</evidence>
<dbReference type="InterPro" id="IPR011006">
    <property type="entry name" value="CheY-like_superfamily"/>
</dbReference>
<sequence length="378" mass="43057">MKVVLIDDEKAMHLIMRRMLARVADIEIMGSFLDTNSAYSYLANHEVDLVFVDISMPKESGLEFAARLRASGRSVKLVFVTSHKDYALYAFDVYAYDFIVKPVDQERLHRTVHRVLAEMHAEHFVQAKQDLGFREVKFNCLGGIDIQISQGVSVKWKSSKSTELFSYLLVHKGRFVSRARLIEDIYEGMPQKNAETYLNTTVYQLRKVLESCGLKESLLSDSTHYALTLNQVTVDAHSFEQGCRQLAVVDETTIEQALELEQLYEGDLFGDRGFSWAWSEVGRLSLMYTALVQKLCGALLHRGDAKTAIRLLTKLISRNELDEEPRMLLMKAFALQKNKEALDRQYLEFKETLQKEIGVSPSLEAVSLYAELISGMNT</sequence>
<reference evidence="8 9" key="2">
    <citation type="submission" date="2014-10" db="EMBL/GenBank/DDBJ databases">
        <title>Comparative genomics of the Paenibacillus odorifer group.</title>
        <authorList>
            <person name="Tsai Y.-C."/>
            <person name="Martin N."/>
            <person name="Korlach J."/>
            <person name="Wiedmann M."/>
        </authorList>
    </citation>
    <scope>NUCLEOTIDE SEQUENCE [LARGE SCALE GENOMIC DNA]</scope>
    <source>
        <strain evidence="8 9">DSM 18334</strain>
    </source>
</reference>
<dbReference type="InterPro" id="IPR001867">
    <property type="entry name" value="OmpR/PhoB-type_DNA-bd"/>
</dbReference>
<dbReference type="InterPro" id="IPR005158">
    <property type="entry name" value="BTAD"/>
</dbReference>
<dbReference type="SUPFAM" id="SSF46894">
    <property type="entry name" value="C-terminal effector domain of the bipartite response regulators"/>
    <property type="match status" value="1"/>
</dbReference>
<accession>A0A098MDU4</accession>
<dbReference type="PANTHER" id="PTHR35807:SF2">
    <property type="entry name" value="TRANSCRIPTIONAL ACTIVATOR DOMAIN"/>
    <property type="match status" value="1"/>
</dbReference>
<dbReference type="SUPFAM" id="SSF48452">
    <property type="entry name" value="TPR-like"/>
    <property type="match status" value="1"/>
</dbReference>
<evidence type="ECO:0000256" key="5">
    <source>
        <dbReference type="ARBA" id="ARBA00023163"/>
    </source>
</evidence>
<name>A0A098MDU4_9BACL</name>
<keyword evidence="9" id="KW-1185">Reference proteome</keyword>
<dbReference type="STRING" id="268407.PWYN_13085"/>
<dbReference type="PANTHER" id="PTHR35807">
    <property type="entry name" value="TRANSCRIPTIONAL REGULATOR REDD-RELATED"/>
    <property type="match status" value="1"/>
</dbReference>
<comment type="caution">
    <text evidence="8">The sequence shown here is derived from an EMBL/GenBank/DDBJ whole genome shotgun (WGS) entry which is preliminary data.</text>
</comment>
<dbReference type="InterPro" id="IPR016032">
    <property type="entry name" value="Sig_transdc_resp-reg_C-effctor"/>
</dbReference>
<evidence type="ECO:0000313" key="9">
    <source>
        <dbReference type="Proteomes" id="UP000029734"/>
    </source>
</evidence>
<dbReference type="SMART" id="SM00448">
    <property type="entry name" value="REC"/>
    <property type="match status" value="1"/>
</dbReference>
<keyword evidence="6" id="KW-0597">Phosphoprotein</keyword>
<evidence type="ECO:0000256" key="4">
    <source>
        <dbReference type="ARBA" id="ARBA00023125"/>
    </source>
</evidence>
<dbReference type="InterPro" id="IPR001789">
    <property type="entry name" value="Sig_transdc_resp-reg_receiver"/>
</dbReference>